<comment type="caution">
    <text evidence="2">The sequence shown here is derived from an EMBL/GenBank/DDBJ whole genome shotgun (WGS) entry which is preliminary data.</text>
</comment>
<organism evidence="2">
    <name type="scientific">bioreactor metagenome</name>
    <dbReference type="NCBI Taxonomy" id="1076179"/>
    <lineage>
        <taxon>unclassified sequences</taxon>
        <taxon>metagenomes</taxon>
        <taxon>ecological metagenomes</taxon>
    </lineage>
</organism>
<gene>
    <name evidence="2" type="ORF">SDC9_154990</name>
</gene>
<protein>
    <submittedName>
        <fullName evidence="2">Uncharacterized protein</fullName>
    </submittedName>
</protein>
<proteinExistence type="predicted"/>
<evidence type="ECO:0000256" key="1">
    <source>
        <dbReference type="SAM" id="MobiDB-lite"/>
    </source>
</evidence>
<evidence type="ECO:0000313" key="2">
    <source>
        <dbReference type="EMBL" id="MPN07719.1"/>
    </source>
</evidence>
<dbReference type="EMBL" id="VSSQ01053724">
    <property type="protein sequence ID" value="MPN07719.1"/>
    <property type="molecule type" value="Genomic_DNA"/>
</dbReference>
<name>A0A645F2S9_9ZZZZ</name>
<reference evidence="2" key="1">
    <citation type="submission" date="2019-08" db="EMBL/GenBank/DDBJ databases">
        <authorList>
            <person name="Kucharzyk K."/>
            <person name="Murdoch R.W."/>
            <person name="Higgins S."/>
            <person name="Loffler F."/>
        </authorList>
    </citation>
    <scope>NUCLEOTIDE SEQUENCE</scope>
</reference>
<accession>A0A645F2S9</accession>
<feature type="region of interest" description="Disordered" evidence="1">
    <location>
        <begin position="189"/>
        <end position="232"/>
    </location>
</feature>
<sequence>MAVSAEYEVDLREFREEAEHRPFRRMKPRMPDEHDQVRPGGKHLRHDPFQRFAVRFEIPAGVGQQPFRHLGIGHADDCDFPSVPFEERPRRGAEAIAAVLRAERLAVEPFCRLNQCVGPEFKIVVAGNPDVEPEQVHEVDHRPSVVEAREERSLQGVAAIDPDRLRVRPQERRERGELLRPAVHVGRAENLHLSGGKQGGEERRRQKHPCPLHSSTVPKIRSPVSPRPGMMY</sequence>
<dbReference type="AlphaFoldDB" id="A0A645F2S9"/>